<dbReference type="PRINTS" id="PR00344">
    <property type="entry name" value="BCTRLSENSOR"/>
</dbReference>
<comment type="catalytic activity">
    <reaction evidence="1">
        <text>ATP + protein L-histidine = ADP + protein N-phospho-L-histidine.</text>
        <dbReference type="EC" id="2.7.13.3"/>
    </reaction>
</comment>
<dbReference type="Pfam" id="PF00512">
    <property type="entry name" value="HisKA"/>
    <property type="match status" value="1"/>
</dbReference>
<feature type="transmembrane region" description="Helical" evidence="11">
    <location>
        <begin position="30"/>
        <end position="53"/>
    </location>
</feature>
<keyword evidence="4" id="KW-0597">Phosphoprotein</keyword>
<dbReference type="GO" id="GO:0016301">
    <property type="term" value="F:kinase activity"/>
    <property type="evidence" value="ECO:0007669"/>
    <property type="project" value="UniProtKB-KW"/>
</dbReference>
<evidence type="ECO:0000256" key="7">
    <source>
        <dbReference type="ARBA" id="ARBA00022777"/>
    </source>
</evidence>
<comment type="subcellular location">
    <subcellularLocation>
        <location evidence="2">Cell membrane</location>
    </subcellularLocation>
</comment>
<dbReference type="InterPro" id="IPR050428">
    <property type="entry name" value="TCS_sensor_his_kinase"/>
</dbReference>
<keyword evidence="7 14" id="KW-0418">Kinase</keyword>
<keyword evidence="10 11" id="KW-0472">Membrane</keyword>
<dbReference type="EMBL" id="BAABHJ010000031">
    <property type="protein sequence ID" value="GAA4615930.1"/>
    <property type="molecule type" value="Genomic_DNA"/>
</dbReference>
<evidence type="ECO:0000259" key="13">
    <source>
        <dbReference type="PROSITE" id="PS50885"/>
    </source>
</evidence>
<dbReference type="Proteomes" id="UP001500212">
    <property type="component" value="Unassembled WGS sequence"/>
</dbReference>
<gene>
    <name evidence="14" type="ORF">GCM10023195_70540</name>
</gene>
<feature type="domain" description="Histidine kinase" evidence="12">
    <location>
        <begin position="276"/>
        <end position="492"/>
    </location>
</feature>
<dbReference type="SMART" id="SM00304">
    <property type="entry name" value="HAMP"/>
    <property type="match status" value="1"/>
</dbReference>
<dbReference type="RefSeq" id="WP_345364248.1">
    <property type="nucleotide sequence ID" value="NZ_BAABHJ010000031.1"/>
</dbReference>
<evidence type="ECO:0000256" key="9">
    <source>
        <dbReference type="ARBA" id="ARBA00023012"/>
    </source>
</evidence>
<evidence type="ECO:0000313" key="14">
    <source>
        <dbReference type="EMBL" id="GAA4615930.1"/>
    </source>
</evidence>
<comment type="caution">
    <text evidence="14">The sequence shown here is derived from an EMBL/GenBank/DDBJ whole genome shotgun (WGS) entry which is preliminary data.</text>
</comment>
<dbReference type="CDD" id="cd06225">
    <property type="entry name" value="HAMP"/>
    <property type="match status" value="1"/>
</dbReference>
<dbReference type="InterPro" id="IPR036097">
    <property type="entry name" value="HisK_dim/P_sf"/>
</dbReference>
<evidence type="ECO:0000256" key="6">
    <source>
        <dbReference type="ARBA" id="ARBA00022692"/>
    </source>
</evidence>
<dbReference type="Pfam" id="PF00672">
    <property type="entry name" value="HAMP"/>
    <property type="match status" value="1"/>
</dbReference>
<dbReference type="InterPro" id="IPR005467">
    <property type="entry name" value="His_kinase_dom"/>
</dbReference>
<dbReference type="Gene3D" id="1.10.287.130">
    <property type="match status" value="1"/>
</dbReference>
<accession>A0ABP8TT86</accession>
<feature type="transmembrane region" description="Helical" evidence="11">
    <location>
        <begin position="177"/>
        <end position="200"/>
    </location>
</feature>
<dbReference type="PANTHER" id="PTHR45436:SF5">
    <property type="entry name" value="SENSOR HISTIDINE KINASE TRCS"/>
    <property type="match status" value="1"/>
</dbReference>
<reference evidence="15" key="1">
    <citation type="journal article" date="2019" name="Int. J. Syst. Evol. Microbiol.">
        <title>The Global Catalogue of Microorganisms (GCM) 10K type strain sequencing project: providing services to taxonomists for standard genome sequencing and annotation.</title>
        <authorList>
            <consortium name="The Broad Institute Genomics Platform"/>
            <consortium name="The Broad Institute Genome Sequencing Center for Infectious Disease"/>
            <person name="Wu L."/>
            <person name="Ma J."/>
        </authorList>
    </citation>
    <scope>NUCLEOTIDE SEQUENCE [LARGE SCALE GENOMIC DNA]</scope>
    <source>
        <strain evidence="15">JCM 17938</strain>
    </source>
</reference>
<dbReference type="CDD" id="cd00075">
    <property type="entry name" value="HATPase"/>
    <property type="match status" value="1"/>
</dbReference>
<dbReference type="Gene3D" id="6.10.340.10">
    <property type="match status" value="1"/>
</dbReference>
<dbReference type="EC" id="2.7.13.3" evidence="3"/>
<dbReference type="SUPFAM" id="SSF55874">
    <property type="entry name" value="ATPase domain of HSP90 chaperone/DNA topoisomerase II/histidine kinase"/>
    <property type="match status" value="1"/>
</dbReference>
<dbReference type="SMART" id="SM00388">
    <property type="entry name" value="HisKA"/>
    <property type="match status" value="1"/>
</dbReference>
<dbReference type="InterPro" id="IPR003661">
    <property type="entry name" value="HisK_dim/P_dom"/>
</dbReference>
<keyword evidence="8 11" id="KW-1133">Transmembrane helix</keyword>
<dbReference type="PROSITE" id="PS50885">
    <property type="entry name" value="HAMP"/>
    <property type="match status" value="1"/>
</dbReference>
<evidence type="ECO:0000256" key="3">
    <source>
        <dbReference type="ARBA" id="ARBA00012438"/>
    </source>
</evidence>
<evidence type="ECO:0000259" key="12">
    <source>
        <dbReference type="PROSITE" id="PS50109"/>
    </source>
</evidence>
<dbReference type="CDD" id="cd00082">
    <property type="entry name" value="HisKA"/>
    <property type="match status" value="1"/>
</dbReference>
<dbReference type="PANTHER" id="PTHR45436">
    <property type="entry name" value="SENSOR HISTIDINE KINASE YKOH"/>
    <property type="match status" value="1"/>
</dbReference>
<keyword evidence="5" id="KW-0808">Transferase</keyword>
<dbReference type="InterPro" id="IPR003594">
    <property type="entry name" value="HATPase_dom"/>
</dbReference>
<proteinExistence type="predicted"/>
<evidence type="ECO:0000256" key="2">
    <source>
        <dbReference type="ARBA" id="ARBA00004236"/>
    </source>
</evidence>
<organism evidence="14 15">
    <name type="scientific">Actinoallomurus liliacearum</name>
    <dbReference type="NCBI Taxonomy" id="1080073"/>
    <lineage>
        <taxon>Bacteria</taxon>
        <taxon>Bacillati</taxon>
        <taxon>Actinomycetota</taxon>
        <taxon>Actinomycetes</taxon>
        <taxon>Streptosporangiales</taxon>
        <taxon>Thermomonosporaceae</taxon>
        <taxon>Actinoallomurus</taxon>
    </lineage>
</organism>
<dbReference type="InterPro" id="IPR036890">
    <property type="entry name" value="HATPase_C_sf"/>
</dbReference>
<dbReference type="PROSITE" id="PS50109">
    <property type="entry name" value="HIS_KIN"/>
    <property type="match status" value="1"/>
</dbReference>
<keyword evidence="15" id="KW-1185">Reference proteome</keyword>
<feature type="domain" description="HAMP" evidence="13">
    <location>
        <begin position="201"/>
        <end position="261"/>
    </location>
</feature>
<evidence type="ECO:0000256" key="1">
    <source>
        <dbReference type="ARBA" id="ARBA00000085"/>
    </source>
</evidence>
<dbReference type="Pfam" id="PF02518">
    <property type="entry name" value="HATPase_c"/>
    <property type="match status" value="1"/>
</dbReference>
<evidence type="ECO:0000256" key="5">
    <source>
        <dbReference type="ARBA" id="ARBA00022679"/>
    </source>
</evidence>
<protein>
    <recommendedName>
        <fullName evidence="3">histidine kinase</fullName>
        <ecNumber evidence="3">2.7.13.3</ecNumber>
    </recommendedName>
</protein>
<name>A0ABP8TT86_9ACTN</name>
<dbReference type="SUPFAM" id="SSF47384">
    <property type="entry name" value="Homodimeric domain of signal transducing histidine kinase"/>
    <property type="match status" value="1"/>
</dbReference>
<sequence>MIQPTRHRVPRRRLRLPLGRLRVRTLRGRLIVGSLLLFTLACTIVGIVTTLSLQRFLIERLDSQLQDARGRYAISLEHAVEGDRFDRVKGQAVGTFGARLADGQVTQCGVVRDHGGALDLPAPDQARLEALSPDGRPRTVELESLGKYRLMASRGEDRDVLVTGLPMHGVDETVGRLVMVEITVFIVVLAVGGVAGATFVRLALRPLRRVAATAIHVSELPLASGEVALPARVPDTEPDTEVGQVSTAFNHMLEHVESALAQRQASEDRLRRFIADASHELRTPLASVRSHAELARRDPGQTGPRVDHALRRIEAESVRMGHLVDDLLLLARLDAGRPLAHEPVDLTRLAIDTTSDARAAGPGHHWALDLPEDPVTVYGDEFRLHQVLGNLLTNARTHTPPDTNVTVRVAAPDPDGTVLLEVVDDGPGVPAELRDDVFERFVRGDGSRSRKAGGSGLGLAIVSAVVQAHGGSSTLSSEPGHTCVRIRLPVGSPDKEPPA</sequence>
<evidence type="ECO:0000256" key="10">
    <source>
        <dbReference type="ARBA" id="ARBA00023136"/>
    </source>
</evidence>
<dbReference type="SMART" id="SM00387">
    <property type="entry name" value="HATPase_c"/>
    <property type="match status" value="1"/>
</dbReference>
<evidence type="ECO:0000256" key="4">
    <source>
        <dbReference type="ARBA" id="ARBA00022553"/>
    </source>
</evidence>
<evidence type="ECO:0000256" key="8">
    <source>
        <dbReference type="ARBA" id="ARBA00022989"/>
    </source>
</evidence>
<dbReference type="InterPro" id="IPR004358">
    <property type="entry name" value="Sig_transdc_His_kin-like_C"/>
</dbReference>
<keyword evidence="9" id="KW-0902">Two-component regulatory system</keyword>
<evidence type="ECO:0000313" key="15">
    <source>
        <dbReference type="Proteomes" id="UP001500212"/>
    </source>
</evidence>
<keyword evidence="6 11" id="KW-0812">Transmembrane</keyword>
<evidence type="ECO:0000256" key="11">
    <source>
        <dbReference type="SAM" id="Phobius"/>
    </source>
</evidence>
<dbReference type="Gene3D" id="3.30.565.10">
    <property type="entry name" value="Histidine kinase-like ATPase, C-terminal domain"/>
    <property type="match status" value="1"/>
</dbReference>
<dbReference type="InterPro" id="IPR003660">
    <property type="entry name" value="HAMP_dom"/>
</dbReference>